<feature type="region of interest" description="Disordered" evidence="2">
    <location>
        <begin position="1163"/>
        <end position="1256"/>
    </location>
</feature>
<dbReference type="InterPro" id="IPR004276">
    <property type="entry name" value="GlycoTrans_28_N"/>
</dbReference>
<dbReference type="GO" id="GO:0016906">
    <property type="term" value="F:sterol 3-beta-glucosyltransferase activity"/>
    <property type="evidence" value="ECO:0007669"/>
    <property type="project" value="UniProtKB-ARBA"/>
</dbReference>
<feature type="compositionally biased region" description="Low complexity" evidence="2">
    <location>
        <begin position="40"/>
        <end position="51"/>
    </location>
</feature>
<dbReference type="Gene3D" id="3.40.50.2000">
    <property type="entry name" value="Glycogen Phosphorylase B"/>
    <property type="match status" value="2"/>
</dbReference>
<dbReference type="AlphaFoldDB" id="A0A4U0XRH3"/>
<keyword evidence="1" id="KW-0808">Transferase</keyword>
<dbReference type="InterPro" id="IPR010610">
    <property type="entry name" value="EryCIII-like_C"/>
</dbReference>
<evidence type="ECO:0000313" key="6">
    <source>
        <dbReference type="Proteomes" id="UP000308768"/>
    </source>
</evidence>
<feature type="compositionally biased region" description="Polar residues" evidence="2">
    <location>
        <begin position="867"/>
        <end position="902"/>
    </location>
</feature>
<feature type="region of interest" description="Disordered" evidence="2">
    <location>
        <begin position="1116"/>
        <end position="1142"/>
    </location>
</feature>
<evidence type="ECO:0000256" key="1">
    <source>
        <dbReference type="ARBA" id="ARBA00022679"/>
    </source>
</evidence>
<feature type="domain" description="Erythromycin biosynthesis protein CIII-like C-terminal" evidence="4">
    <location>
        <begin position="615"/>
        <end position="718"/>
    </location>
</feature>
<feature type="compositionally biased region" description="Basic and acidic residues" evidence="2">
    <location>
        <begin position="1175"/>
        <end position="1186"/>
    </location>
</feature>
<feature type="compositionally biased region" description="Basic and acidic residues" evidence="2">
    <location>
        <begin position="854"/>
        <end position="864"/>
    </location>
</feature>
<evidence type="ECO:0000259" key="4">
    <source>
        <dbReference type="Pfam" id="PF06722"/>
    </source>
</evidence>
<organism evidence="5 6">
    <name type="scientific">Cryomyces minteri</name>
    <dbReference type="NCBI Taxonomy" id="331657"/>
    <lineage>
        <taxon>Eukaryota</taxon>
        <taxon>Fungi</taxon>
        <taxon>Dikarya</taxon>
        <taxon>Ascomycota</taxon>
        <taxon>Pezizomycotina</taxon>
        <taxon>Dothideomycetes</taxon>
        <taxon>Dothideomycetes incertae sedis</taxon>
        <taxon>Cryomyces</taxon>
    </lineage>
</organism>
<dbReference type="Proteomes" id="UP000308768">
    <property type="component" value="Unassembled WGS sequence"/>
</dbReference>
<evidence type="ECO:0000313" key="5">
    <source>
        <dbReference type="EMBL" id="TKA79201.1"/>
    </source>
</evidence>
<feature type="compositionally biased region" description="Basic and acidic residues" evidence="2">
    <location>
        <begin position="102"/>
        <end position="118"/>
    </location>
</feature>
<feature type="region of interest" description="Disordered" evidence="2">
    <location>
        <begin position="834"/>
        <end position="927"/>
    </location>
</feature>
<dbReference type="InterPro" id="IPR050426">
    <property type="entry name" value="Glycosyltransferase_28"/>
</dbReference>
<dbReference type="STRING" id="331657.A0A4U0XRH3"/>
<accession>A0A4U0XRH3</accession>
<feature type="compositionally biased region" description="Basic residues" evidence="2">
    <location>
        <begin position="834"/>
        <end position="853"/>
    </location>
</feature>
<dbReference type="GO" id="GO:0005975">
    <property type="term" value="P:carbohydrate metabolic process"/>
    <property type="evidence" value="ECO:0007669"/>
    <property type="project" value="InterPro"/>
</dbReference>
<feature type="domain" description="Glycosyltransferase family 28 N-terminal" evidence="3">
    <location>
        <begin position="296"/>
        <end position="456"/>
    </location>
</feature>
<dbReference type="InterPro" id="IPR002213">
    <property type="entry name" value="UDP_glucos_trans"/>
</dbReference>
<feature type="region of interest" description="Disordered" evidence="2">
    <location>
        <begin position="1"/>
        <end position="213"/>
    </location>
</feature>
<dbReference type="EMBL" id="NAJN01000109">
    <property type="protein sequence ID" value="TKA79201.1"/>
    <property type="molecule type" value="Genomic_DNA"/>
</dbReference>
<evidence type="ECO:0000259" key="3">
    <source>
        <dbReference type="Pfam" id="PF03033"/>
    </source>
</evidence>
<dbReference type="PANTHER" id="PTHR48050:SF5">
    <property type="entry name" value="UDP-GLUCOSE,STEROL TRANSFERASE"/>
    <property type="match status" value="1"/>
</dbReference>
<sequence length="1256" mass="139095">MVHPRQDEPAWSPTVLTDSKGSPIIPSVVPPATEFPYQASSKSSSGSLRNSARGVDRAPSSASTSYFDQSHVPPQNIEPTGSNTILPPRPEAPKRMGTAPGDENRPSLDRRWRTERPKAQPRSSLLGIRRRATGSRPKNNDNAGFSYDFGHVSDTDSSSSSEEEDEGVREEKRRKRREENERAKKGGRRSSNDAPYSRFSIGNDHYKSKGRVSKRDGRLNISLNETVNNGYLAKALGTSLRHHLNLHPHEQADEELDTVEEQDEAKFERPGLEGRATTASLAPSTYGNVKPPTLNIVIMVIGSRGDIQPFLKVGKVLKEQYGHRVRIATHPAFKKFVEKDSGLDFFSVGGDPSELMAFMVKNPGLIPSMETVRAGEIGKRRAAMYEMFQGMWRACINATDDEHDKENMKMMGDKHPFVADAIIANPPSFAHIHIAERLGITLHMMFTFPYTPTSQFPHPLANIKSSNVDRNYANFMTYPLVEMMTWQGLGDLVNKFRVKSLGLEPLTGLWAPGQMYRLGVPYTYMWSPTLVPKPKDWGPQIDIGGFVFLELASNFKPPKDLTGFLDASEEPPVYIGFGSIVVDDPGRFTKLIFSAVKMAGVRALVSEGWGGLGDKENTPDNIYMLENTPHDWLFPRVSAVIHHGGAGTTAIGLKCGRPTMIVPFFGDQPFWGNMVAAAKAGAHECIPYKKLTAERLAEGIKQCLTDEARENAGKIAKSIEKEGDGAENAVRSFHRSLPLRGENSMRCSVLEDRVAVWQLKNTHLRLSALAAELLVERKKIKWQDVKLIRHYEWNDFEGPGEPITGGGAAIVNSFVGVAKGVGMVPVKMIKHIKKREAHYEKKKRHEEKKRKRQQQKEAAMKKGENFMSPSQNREQVNDGMNGNAKTQNDGLGSPNSQPNNLSRPARPQPGRGDTVATTTSAMSADPEEPLVEEIAEDVGHGFLKSGAALARAPIDLSLAIAQGFHNAPRLYGDKTVRRPIRISGIRSGLRAAGNEFRYGIYDGWTGVVMQPYHGAREGGALGLVSGVGKGIGGFVLKDIAAIIGPIAYTLKGVQKEITKSKQPTNFIRKARIIEGQNDLRQLSEEDKARALEVANKGWKVMNEIWAAEERKRNEGPLGRLQAKRERKEMSEHGAFENLEQTDKALEAKEKGLSFDKVFRRHREELKNAQKPRKSAMTEKREDKKGQLENGRQMSRPTEADGKDEEKADEGEEHGEEASSITAVESGDEPNGHVQIAEQHNKMDGGAQRALEQAVMR</sequence>
<dbReference type="Pfam" id="PF03033">
    <property type="entry name" value="Glyco_transf_28"/>
    <property type="match status" value="1"/>
</dbReference>
<feature type="compositionally biased region" description="Basic and acidic residues" evidence="2">
    <location>
        <begin position="1122"/>
        <end position="1142"/>
    </location>
</feature>
<protein>
    <submittedName>
        <fullName evidence="5">Uncharacterized protein</fullName>
    </submittedName>
</protein>
<gene>
    <name evidence="5" type="ORF">B0A49_03186</name>
</gene>
<keyword evidence="6" id="KW-1185">Reference proteome</keyword>
<comment type="caution">
    <text evidence="5">The sequence shown here is derived from an EMBL/GenBank/DDBJ whole genome shotgun (WGS) entry which is preliminary data.</text>
</comment>
<dbReference type="SUPFAM" id="SSF53756">
    <property type="entry name" value="UDP-Glycosyltransferase/glycogen phosphorylase"/>
    <property type="match status" value="1"/>
</dbReference>
<dbReference type="FunFam" id="3.40.50.2000:FF:000100">
    <property type="entry name" value="Glycosyltransferase family 1 protein"/>
    <property type="match status" value="1"/>
</dbReference>
<evidence type="ECO:0000256" key="2">
    <source>
        <dbReference type="SAM" id="MobiDB-lite"/>
    </source>
</evidence>
<dbReference type="PANTHER" id="PTHR48050">
    <property type="entry name" value="STEROL 3-BETA-GLUCOSYLTRANSFERASE"/>
    <property type="match status" value="1"/>
</dbReference>
<reference evidence="5 6" key="1">
    <citation type="submission" date="2017-03" db="EMBL/GenBank/DDBJ databases">
        <title>Genomes of endolithic fungi from Antarctica.</title>
        <authorList>
            <person name="Coleine C."/>
            <person name="Masonjones S."/>
            <person name="Stajich J.E."/>
        </authorList>
    </citation>
    <scope>NUCLEOTIDE SEQUENCE [LARGE SCALE GENOMIC DNA]</scope>
    <source>
        <strain evidence="5 6">CCFEE 5187</strain>
    </source>
</reference>
<proteinExistence type="predicted"/>
<dbReference type="CDD" id="cd03784">
    <property type="entry name" value="GT1_Gtf-like"/>
    <property type="match status" value="1"/>
</dbReference>
<dbReference type="OrthoDB" id="5835829at2759"/>
<dbReference type="Pfam" id="PF06722">
    <property type="entry name" value="EryCIII-like_C"/>
    <property type="match status" value="1"/>
</dbReference>
<name>A0A4U0XRH3_9PEZI</name>
<dbReference type="FunFam" id="3.40.50.2000:FF:000009">
    <property type="entry name" value="Sterol 3-beta-glucosyltransferase UGT80A2"/>
    <property type="match status" value="1"/>
</dbReference>